<dbReference type="Pfam" id="PF07724">
    <property type="entry name" value="AAA_2"/>
    <property type="match status" value="1"/>
</dbReference>
<evidence type="ECO:0000259" key="6">
    <source>
        <dbReference type="SMART" id="SM01086"/>
    </source>
</evidence>
<feature type="domain" description="AAA+ ATPase" evidence="5">
    <location>
        <begin position="978"/>
        <end position="1284"/>
    </location>
</feature>
<reference evidence="7 8" key="1">
    <citation type="submission" date="2020-04" db="EMBL/GenBank/DDBJ databases">
        <title>Perkinsus olseni comparative genomics.</title>
        <authorList>
            <person name="Bogema D.R."/>
        </authorList>
    </citation>
    <scope>NUCLEOTIDE SEQUENCE [LARGE SCALE GENOMIC DNA]</scope>
    <source>
        <strain evidence="7">ATCC PRA-179</strain>
    </source>
</reference>
<dbReference type="SUPFAM" id="SSF48371">
    <property type="entry name" value="ARM repeat"/>
    <property type="match status" value="1"/>
</dbReference>
<dbReference type="InterPro" id="IPR027417">
    <property type="entry name" value="P-loop_NTPase"/>
</dbReference>
<dbReference type="Pfam" id="PF07728">
    <property type="entry name" value="AAA_5"/>
    <property type="match status" value="1"/>
</dbReference>
<feature type="region of interest" description="Disordered" evidence="4">
    <location>
        <begin position="1101"/>
        <end position="1149"/>
    </location>
</feature>
<accession>A0A7J6MF74</accession>
<dbReference type="GO" id="GO:0051603">
    <property type="term" value="P:proteolysis involved in protein catabolic process"/>
    <property type="evidence" value="ECO:0007669"/>
    <property type="project" value="TreeGrafter"/>
</dbReference>
<evidence type="ECO:0000256" key="3">
    <source>
        <dbReference type="SAM" id="Coils"/>
    </source>
</evidence>
<proteinExistence type="predicted"/>
<dbReference type="Gene3D" id="3.40.50.300">
    <property type="entry name" value="P-loop containing nucleotide triphosphate hydrolases"/>
    <property type="match status" value="2"/>
</dbReference>
<dbReference type="GO" id="GO:0005524">
    <property type="term" value="F:ATP binding"/>
    <property type="evidence" value="ECO:0007669"/>
    <property type="project" value="UniProtKB-KW"/>
</dbReference>
<dbReference type="InterPro" id="IPR050052">
    <property type="entry name" value="ATP-dep_Clp_protease_ClpX"/>
</dbReference>
<feature type="domain" description="Clp ATPase C-terminal" evidence="6">
    <location>
        <begin position="1287"/>
        <end position="1381"/>
    </location>
</feature>
<keyword evidence="1" id="KW-0547">Nucleotide-binding</keyword>
<feature type="coiled-coil region" evidence="3">
    <location>
        <begin position="766"/>
        <end position="800"/>
    </location>
</feature>
<dbReference type="Proteomes" id="UP000570595">
    <property type="component" value="Unassembled WGS sequence"/>
</dbReference>
<dbReference type="InterPro" id="IPR016024">
    <property type="entry name" value="ARM-type_fold"/>
</dbReference>
<dbReference type="EMBL" id="JABAHT010000013">
    <property type="protein sequence ID" value="KAF4670228.1"/>
    <property type="molecule type" value="Genomic_DNA"/>
</dbReference>
<name>A0A7J6MF74_PEROL</name>
<dbReference type="InterPro" id="IPR003959">
    <property type="entry name" value="ATPase_AAA_core"/>
</dbReference>
<evidence type="ECO:0000313" key="7">
    <source>
        <dbReference type="EMBL" id="KAF4670228.1"/>
    </source>
</evidence>
<evidence type="ECO:0000313" key="8">
    <source>
        <dbReference type="Proteomes" id="UP000570595"/>
    </source>
</evidence>
<dbReference type="PANTHER" id="PTHR48102:SF3">
    <property type="entry name" value="ATP-DEPENDENT PROTEASE ATPASE SUBUNIT HSLU"/>
    <property type="match status" value="1"/>
</dbReference>
<dbReference type="SUPFAM" id="SSF52540">
    <property type="entry name" value="P-loop containing nucleoside triphosphate hydrolases"/>
    <property type="match status" value="1"/>
</dbReference>
<dbReference type="GO" id="GO:0016887">
    <property type="term" value="F:ATP hydrolysis activity"/>
    <property type="evidence" value="ECO:0007669"/>
    <property type="project" value="InterPro"/>
</dbReference>
<feature type="coiled-coil region" evidence="3">
    <location>
        <begin position="825"/>
        <end position="852"/>
    </location>
</feature>
<feature type="compositionally biased region" description="Low complexity" evidence="4">
    <location>
        <begin position="723"/>
        <end position="733"/>
    </location>
</feature>
<sequence>MEYRCPLGLPQEGRTEPCRKSSYYEMSFIFNLASTITSALEGDPTPVSEGPDDVNVEAEEQPKDSRWEASAVSKATSVAKEGADFFTALADNIGRDVSTYDVVEAVKECKERNTASPHELRHDAHLSECLSRLRESAETSVECLLVNQDSGRNDTGLPNIGNAGFEQRIVLTLLTRVLAGDDDSPIKRDDSQDCVGEIVENALAVVQKLWDNLEGQSDSENADDDKDAIGWTSVISLMMSHSSNGVTFIRCLEVRVSAACRICNSVVRQSEVAGLPSPRESLSKALVHSPSGIGALLGAISTLSAQDQFQLSDAEPAPVELEFLYHMLIPASGVSTGGSDDDGQQRDDGGDLQKIVCFQGGVESLVALGRRNLSQPLVVAACVACLYQLAVNEGCRKYIKETGLLKSLIDLCRMIVAQITPEATDDLEGVLASMVSCIICFGSADIQKVSSASDLRLEAFKALKRSLESHIVADSPEVVQWLSRLLVHMGLDGSSAPEVMSYAVDAMLAPVSEGDENTLDAMRNDMLNELCAAPVSLAKYLCTVPEAVNSALQSWENSPQLASFGLRALSAARQNHAEVAEIYFEGVSSLVKALVEAQSCPENPMGSSTPRGSTRYSTLLAQALRVFFLWAAGSSFNDQLHRYICGEVGNSPILIPALSELAACKTAAGGEDVYISGLSCAILGAAIMSGKTVIQDAVESKRVLDGAKKCFVQGLISKAASSSSASEKSGEASTDSGNGAPSVRVDEDGEDFTEGAASNAQMKRVVAGYQSIISAHEQELTELRKEVDRLHAENDKLKSSIQAQGIKMTEAGDSDATMALVDRVAKSLREKVDGLTRQLAEAQTQAASKDANTYRKLLADDNERRTRMMEAFEKNNSDGPSGKLILVLVDLIGALVLSLSYWLLPSDAETTVASTSTTAGNIWSARDAYACPSPKDLVKHLDEFIIGQTDAKRVVAIAVRDRWRRQQIADAGLRKELLPTNILLEGPSGCGKTEIARRLADVIGAPLVKVVATKYTEVGFIGEDTQTMIHELADSSYDMERKRVMSEVQVEARKLAIEAIARAYLCTPEGTGEESVAAAKDLIEKEDPRTMRIEIEIESHLTHPAPLDPSRPGGVFDGGGSRGRRDQVPPPTPGINVTGERQPDRAGQAHSYGAEEALRWSKLTVRDAMSLVTEHYASTLILDREPEIRERARVTCEERGMVFIDEFDKLISEEREVASGFGSKRRGVQKELLSLIEGTVVTTPRLGRISTEHILFICAGAFTTAKPAQIMPELQGRLPIRSVLKPLTAEDFIRILTGIRYTLPMQQQALLKVEEVDLQFDAEALEEISRSAFELNRSSANTGARRLQSVMSTLLEDIKFEAGSGGPSVVRIDKNRVKETVAALMTKSDLSKYVI</sequence>
<evidence type="ECO:0000259" key="5">
    <source>
        <dbReference type="SMART" id="SM00382"/>
    </source>
</evidence>
<dbReference type="OrthoDB" id="1721884at2759"/>
<gene>
    <name evidence="7" type="ORF">FOZ61_001246</name>
</gene>
<dbReference type="SMART" id="SM00382">
    <property type="entry name" value="AAA"/>
    <property type="match status" value="1"/>
</dbReference>
<feature type="region of interest" description="Disordered" evidence="4">
    <location>
        <begin position="723"/>
        <end position="748"/>
    </location>
</feature>
<keyword evidence="2" id="KW-0067">ATP-binding</keyword>
<dbReference type="InterPro" id="IPR011989">
    <property type="entry name" value="ARM-like"/>
</dbReference>
<comment type="caution">
    <text evidence="7">The sequence shown here is derived from an EMBL/GenBank/DDBJ whole genome shotgun (WGS) entry which is preliminary data.</text>
</comment>
<dbReference type="Gene3D" id="1.10.8.10">
    <property type="entry name" value="DNA helicase RuvA subunit, C-terminal domain"/>
    <property type="match status" value="1"/>
</dbReference>
<dbReference type="InterPro" id="IPR011704">
    <property type="entry name" value="ATPase_dyneun-rel_AAA"/>
</dbReference>
<dbReference type="PANTHER" id="PTHR48102">
    <property type="entry name" value="ATP-DEPENDENT CLP PROTEASE ATP-BINDING SUBUNIT CLPX-LIKE, MITOCHONDRIAL-RELATED"/>
    <property type="match status" value="1"/>
</dbReference>
<dbReference type="SMART" id="SM01086">
    <property type="entry name" value="ClpB_D2-small"/>
    <property type="match status" value="1"/>
</dbReference>
<evidence type="ECO:0000256" key="1">
    <source>
        <dbReference type="ARBA" id="ARBA00022741"/>
    </source>
</evidence>
<evidence type="ECO:0000256" key="2">
    <source>
        <dbReference type="ARBA" id="ARBA00022840"/>
    </source>
</evidence>
<evidence type="ECO:0008006" key="9">
    <source>
        <dbReference type="Google" id="ProtNLM"/>
    </source>
</evidence>
<dbReference type="InterPro" id="IPR003593">
    <property type="entry name" value="AAA+_ATPase"/>
</dbReference>
<dbReference type="Gene3D" id="1.10.8.60">
    <property type="match status" value="1"/>
</dbReference>
<dbReference type="GO" id="GO:0009376">
    <property type="term" value="C:HslUV protease complex"/>
    <property type="evidence" value="ECO:0007669"/>
    <property type="project" value="TreeGrafter"/>
</dbReference>
<protein>
    <recommendedName>
        <fullName evidence="9">ATP-dependent hsl protease ATP-binding subunit hslU</fullName>
    </recommendedName>
</protein>
<evidence type="ECO:0000256" key="4">
    <source>
        <dbReference type="SAM" id="MobiDB-lite"/>
    </source>
</evidence>
<keyword evidence="3" id="KW-0175">Coiled coil</keyword>
<organism evidence="7 8">
    <name type="scientific">Perkinsus olseni</name>
    <name type="common">Perkinsus atlanticus</name>
    <dbReference type="NCBI Taxonomy" id="32597"/>
    <lineage>
        <taxon>Eukaryota</taxon>
        <taxon>Sar</taxon>
        <taxon>Alveolata</taxon>
        <taxon>Perkinsozoa</taxon>
        <taxon>Perkinsea</taxon>
        <taxon>Perkinsida</taxon>
        <taxon>Perkinsidae</taxon>
        <taxon>Perkinsus</taxon>
    </lineage>
</organism>
<dbReference type="InterPro" id="IPR019489">
    <property type="entry name" value="Clp_ATPase_C"/>
</dbReference>
<dbReference type="Gene3D" id="1.25.10.10">
    <property type="entry name" value="Leucine-rich Repeat Variant"/>
    <property type="match status" value="1"/>
</dbReference>